<dbReference type="Proteomes" id="UP000077763">
    <property type="component" value="Unassembled WGS sequence"/>
</dbReference>
<evidence type="ECO:0000313" key="2">
    <source>
        <dbReference type="Proteomes" id="UP000077763"/>
    </source>
</evidence>
<dbReference type="AlphaFoldDB" id="A0A177MA13"/>
<evidence type="ECO:0000313" key="1">
    <source>
        <dbReference type="EMBL" id="OAI02384.1"/>
    </source>
</evidence>
<dbReference type="Gene3D" id="1.20.120.330">
    <property type="entry name" value="Nucleotidyltransferases domain 2"/>
    <property type="match status" value="1"/>
</dbReference>
<proteinExistence type="predicted"/>
<organism evidence="1 2">
    <name type="scientific">Methylomonas methanica</name>
    <dbReference type="NCBI Taxonomy" id="421"/>
    <lineage>
        <taxon>Bacteria</taxon>
        <taxon>Pseudomonadati</taxon>
        <taxon>Pseudomonadota</taxon>
        <taxon>Gammaproteobacteria</taxon>
        <taxon>Methylococcales</taxon>
        <taxon>Methylococcaceae</taxon>
        <taxon>Methylomonas</taxon>
    </lineage>
</organism>
<sequence>MNKQERIEFKLRPALQECWLHQTRLHAAWQEAINFPAIKDIAIHELNDAEVRTLDQLVFRFGKLQDAIGSRLLPAILQILQEWQEHEAFLDKLNRAEKIGLLPSVDKWLLLRELRNQTAHEYPEHPEVVIANLRHLVTHVPMLEQSFLHLAGAANARILTPNQQDNGSL</sequence>
<dbReference type="SUPFAM" id="SSF81593">
    <property type="entry name" value="Nucleotidyltransferase substrate binding subunit/domain"/>
    <property type="match status" value="1"/>
</dbReference>
<protein>
    <submittedName>
        <fullName evidence="1">Uncharacterized protein</fullName>
    </submittedName>
</protein>
<reference evidence="1 2" key="1">
    <citation type="submission" date="2016-03" db="EMBL/GenBank/DDBJ databases">
        <authorList>
            <person name="Ploux O."/>
        </authorList>
    </citation>
    <scope>NUCLEOTIDE SEQUENCE [LARGE SCALE GENOMIC DNA]</scope>
    <source>
        <strain evidence="1 2">R-45371</strain>
    </source>
</reference>
<dbReference type="EMBL" id="LUUH01000062">
    <property type="protein sequence ID" value="OAI02384.1"/>
    <property type="molecule type" value="Genomic_DNA"/>
</dbReference>
<name>A0A177MA13_METMH</name>
<dbReference type="RefSeq" id="WP_064037223.1">
    <property type="nucleotide sequence ID" value="NZ_LUUH01000062.1"/>
</dbReference>
<comment type="caution">
    <text evidence="1">The sequence shown here is derived from an EMBL/GenBank/DDBJ whole genome shotgun (WGS) entry which is preliminary data.</text>
</comment>
<gene>
    <name evidence="1" type="ORF">A1353_16470</name>
</gene>
<accession>A0A177MA13</accession>